<dbReference type="GO" id="GO:0016757">
    <property type="term" value="F:glycosyltransferase activity"/>
    <property type="evidence" value="ECO:0007669"/>
    <property type="project" value="UniProtKB-KW"/>
</dbReference>
<dbReference type="Pfam" id="PF00535">
    <property type="entry name" value="Glycos_transf_2"/>
    <property type="match status" value="1"/>
</dbReference>
<feature type="transmembrane region" description="Helical" evidence="8">
    <location>
        <begin position="233"/>
        <end position="252"/>
    </location>
</feature>
<dbReference type="PANTHER" id="PTHR48090:SF3">
    <property type="entry name" value="UNDECAPRENYL-PHOSPHATE 4-DEOXY-4-FORMAMIDO-L-ARABINOSE TRANSFERASE"/>
    <property type="match status" value="1"/>
</dbReference>
<dbReference type="EMBL" id="LWLG01000015">
    <property type="protein sequence ID" value="OAQ20146.1"/>
    <property type="molecule type" value="Genomic_DNA"/>
</dbReference>
<keyword evidence="7 8" id="KW-0472">Membrane</keyword>
<evidence type="ECO:0000313" key="11">
    <source>
        <dbReference type="Proteomes" id="UP000078390"/>
    </source>
</evidence>
<keyword evidence="4 8" id="KW-0812">Transmembrane</keyword>
<dbReference type="OrthoDB" id="9810303at2"/>
<feature type="domain" description="Glycosyltransferase 2-like" evidence="9">
    <location>
        <begin position="3"/>
        <end position="166"/>
    </location>
</feature>
<dbReference type="PATRIC" id="fig|999894.6.peg.1770"/>
<dbReference type="AlphaFoldDB" id="A0A179D275"/>
<gene>
    <name evidence="10" type="ORF">TDIS_1772</name>
</gene>
<keyword evidence="6 8" id="KW-1133">Transmembrane helix</keyword>
<evidence type="ECO:0000256" key="7">
    <source>
        <dbReference type="ARBA" id="ARBA00023136"/>
    </source>
</evidence>
<dbReference type="PANTHER" id="PTHR48090">
    <property type="entry name" value="UNDECAPRENYL-PHOSPHATE 4-DEOXY-4-FORMAMIDO-L-ARABINOSE TRANSFERASE-RELATED"/>
    <property type="match status" value="1"/>
</dbReference>
<keyword evidence="1" id="KW-1003">Cell membrane</keyword>
<evidence type="ECO:0000259" key="9">
    <source>
        <dbReference type="Pfam" id="PF00535"/>
    </source>
</evidence>
<organism evidence="10 11">
    <name type="scientific">Thermosulfurimonas dismutans</name>
    <dbReference type="NCBI Taxonomy" id="999894"/>
    <lineage>
        <taxon>Bacteria</taxon>
        <taxon>Pseudomonadati</taxon>
        <taxon>Thermodesulfobacteriota</taxon>
        <taxon>Thermodesulfobacteria</taxon>
        <taxon>Thermodesulfobacteriales</taxon>
        <taxon>Thermodesulfobacteriaceae</taxon>
        <taxon>Thermosulfurimonas</taxon>
    </lineage>
</organism>
<comment type="caution">
    <text evidence="10">The sequence shown here is derived from an EMBL/GenBank/DDBJ whole genome shotgun (WGS) entry which is preliminary data.</text>
</comment>
<evidence type="ECO:0000256" key="1">
    <source>
        <dbReference type="ARBA" id="ARBA00022475"/>
    </source>
</evidence>
<dbReference type="InterPro" id="IPR050256">
    <property type="entry name" value="Glycosyltransferase_2"/>
</dbReference>
<dbReference type="GO" id="GO:0009103">
    <property type="term" value="P:lipopolysaccharide biosynthetic process"/>
    <property type="evidence" value="ECO:0007669"/>
    <property type="project" value="UniProtKB-KW"/>
</dbReference>
<sequence length="295" mass="33526">MISVVIPVHNEEKNIEPLYEEILAALEPLGEPFEIIYVNDGSTDGTGEVLRKLKARDSRVRVLEMDRNRGEAAALTAGFFNARGEIVVSMDGDGQNDPAYIPDLLRKLREGYAVVSGWRMKRKEPLITRKIPSFVANRLIGLITGIRVHDNGCSLKAYRAEIVKRIQIPHGFHRFIPAVFGVKNSEVAEVKIIDRPRRFGRTHYGLKRTFEVLRELLTIRLVLKNRKRNEKRLTILTAFLFLGTGVSLVLSLLDRISLLYPTLLSTASVISLLTLRNLRRFNKAQEEGVFKIREL</sequence>
<evidence type="ECO:0000256" key="5">
    <source>
        <dbReference type="ARBA" id="ARBA00022985"/>
    </source>
</evidence>
<dbReference type="Gene3D" id="3.90.550.10">
    <property type="entry name" value="Spore Coat Polysaccharide Biosynthesis Protein SpsA, Chain A"/>
    <property type="match status" value="1"/>
</dbReference>
<accession>A0A179D275</accession>
<name>A0A179D275_9BACT</name>
<protein>
    <submittedName>
        <fullName evidence="10">Glycosyl transferase, family 2</fullName>
    </submittedName>
</protein>
<keyword evidence="5" id="KW-0448">Lipopolysaccharide biosynthesis</keyword>
<dbReference type="Proteomes" id="UP000078390">
    <property type="component" value="Unassembled WGS sequence"/>
</dbReference>
<keyword evidence="2" id="KW-0328">Glycosyltransferase</keyword>
<feature type="transmembrane region" description="Helical" evidence="8">
    <location>
        <begin position="258"/>
        <end position="275"/>
    </location>
</feature>
<dbReference type="SUPFAM" id="SSF53448">
    <property type="entry name" value="Nucleotide-diphospho-sugar transferases"/>
    <property type="match status" value="1"/>
</dbReference>
<evidence type="ECO:0000256" key="4">
    <source>
        <dbReference type="ARBA" id="ARBA00022692"/>
    </source>
</evidence>
<evidence type="ECO:0000256" key="8">
    <source>
        <dbReference type="SAM" id="Phobius"/>
    </source>
</evidence>
<dbReference type="STRING" id="999894.TDIS_1772"/>
<dbReference type="InterPro" id="IPR029044">
    <property type="entry name" value="Nucleotide-diphossugar_trans"/>
</dbReference>
<evidence type="ECO:0000313" key="10">
    <source>
        <dbReference type="EMBL" id="OAQ20146.1"/>
    </source>
</evidence>
<reference evidence="10 11" key="1">
    <citation type="submission" date="2016-04" db="EMBL/GenBank/DDBJ databases">
        <title>Genome analysis of Thermosulfurimonas dismutans, the first thermophilic sulfur-disproportionating bacterium of the phylum Thermodesulfobacteria.</title>
        <authorList>
            <person name="Mardanov A.V."/>
            <person name="Beletsky A.V."/>
            <person name="Kadnikov V.V."/>
            <person name="Slobodkin A.I."/>
            <person name="Ravin N.V."/>
        </authorList>
    </citation>
    <scope>NUCLEOTIDE SEQUENCE [LARGE SCALE GENOMIC DNA]</scope>
    <source>
        <strain evidence="10 11">S95</strain>
    </source>
</reference>
<dbReference type="InterPro" id="IPR001173">
    <property type="entry name" value="Glyco_trans_2-like"/>
</dbReference>
<keyword evidence="11" id="KW-1185">Reference proteome</keyword>
<dbReference type="GO" id="GO:0005886">
    <property type="term" value="C:plasma membrane"/>
    <property type="evidence" value="ECO:0007669"/>
    <property type="project" value="TreeGrafter"/>
</dbReference>
<proteinExistence type="predicted"/>
<evidence type="ECO:0000256" key="2">
    <source>
        <dbReference type="ARBA" id="ARBA00022676"/>
    </source>
</evidence>
<keyword evidence="3 10" id="KW-0808">Transferase</keyword>
<evidence type="ECO:0000256" key="3">
    <source>
        <dbReference type="ARBA" id="ARBA00022679"/>
    </source>
</evidence>
<evidence type="ECO:0000256" key="6">
    <source>
        <dbReference type="ARBA" id="ARBA00022989"/>
    </source>
</evidence>
<dbReference type="RefSeq" id="WP_068671417.1">
    <property type="nucleotide sequence ID" value="NZ_LWLG01000015.1"/>
</dbReference>
<dbReference type="CDD" id="cd04187">
    <property type="entry name" value="DPM1_like_bac"/>
    <property type="match status" value="1"/>
</dbReference>